<feature type="domain" description="HMA" evidence="1">
    <location>
        <begin position="50"/>
        <end position="117"/>
    </location>
</feature>
<dbReference type="Pfam" id="PF00403">
    <property type="entry name" value="HMA"/>
    <property type="match status" value="1"/>
</dbReference>
<accession>A0AAU7BSN4</accession>
<name>A0AAU7BSN4_9FLAO</name>
<dbReference type="Gene3D" id="3.30.70.100">
    <property type="match status" value="1"/>
</dbReference>
<dbReference type="InterPro" id="IPR036163">
    <property type="entry name" value="HMA_dom_sf"/>
</dbReference>
<protein>
    <submittedName>
        <fullName evidence="2">Heavy metal-associated domain-containing protein</fullName>
    </submittedName>
</protein>
<evidence type="ECO:0000313" key="2">
    <source>
        <dbReference type="EMBL" id="XBG61330.1"/>
    </source>
</evidence>
<dbReference type="SUPFAM" id="SSF55008">
    <property type="entry name" value="HMA, heavy metal-associated domain"/>
    <property type="match status" value="1"/>
</dbReference>
<dbReference type="AlphaFoldDB" id="A0AAU7BSN4"/>
<sequence length="171" mass="19056">MKTLKNILAVVMAMTLIVSCKNETSPEIKIINTDVAVKTEKVLNLDANFVKTEFTIDGMTCEIGCAKLIEKNINKMDGVKSAKVDFNNKLAMVEYDEAMVNHTSLEETVIKSADIYKVSEMKTVKEFSAKKNKECDENCTMACCKDKTEVEKKDCAEDCKKACCAEKKVKA</sequence>
<dbReference type="GO" id="GO:0046872">
    <property type="term" value="F:metal ion binding"/>
    <property type="evidence" value="ECO:0007669"/>
    <property type="project" value="InterPro"/>
</dbReference>
<dbReference type="CDD" id="cd00371">
    <property type="entry name" value="HMA"/>
    <property type="match status" value="1"/>
</dbReference>
<dbReference type="PROSITE" id="PS51257">
    <property type="entry name" value="PROKAR_LIPOPROTEIN"/>
    <property type="match status" value="1"/>
</dbReference>
<gene>
    <name evidence="2" type="ORF">ABGB03_00145</name>
</gene>
<organism evidence="2">
    <name type="scientific">Pontimicrobium sp. SW4</name>
    <dbReference type="NCBI Taxonomy" id="3153519"/>
    <lineage>
        <taxon>Bacteria</taxon>
        <taxon>Pseudomonadati</taxon>
        <taxon>Bacteroidota</taxon>
        <taxon>Flavobacteriia</taxon>
        <taxon>Flavobacteriales</taxon>
        <taxon>Flavobacteriaceae</taxon>
        <taxon>Pontimicrobium</taxon>
    </lineage>
</organism>
<dbReference type="InterPro" id="IPR006121">
    <property type="entry name" value="HMA_dom"/>
</dbReference>
<proteinExistence type="predicted"/>
<evidence type="ECO:0000259" key="1">
    <source>
        <dbReference type="PROSITE" id="PS50846"/>
    </source>
</evidence>
<dbReference type="PROSITE" id="PS50846">
    <property type="entry name" value="HMA_2"/>
    <property type="match status" value="1"/>
</dbReference>
<dbReference type="RefSeq" id="WP_347923777.1">
    <property type="nucleotide sequence ID" value="NZ_CP157199.1"/>
</dbReference>
<reference evidence="2" key="1">
    <citation type="submission" date="2024-05" db="EMBL/GenBank/DDBJ databases">
        <title>Pontimicrobium maritimus sp. nov., isolated form sea water.</title>
        <authorList>
            <person name="Muhammad N."/>
            <person name="Vuong T.Q."/>
            <person name="Han H.L."/>
            <person name="Kim S.-G."/>
        </authorList>
    </citation>
    <scope>NUCLEOTIDE SEQUENCE</scope>
    <source>
        <strain evidence="2">SW4</strain>
    </source>
</reference>
<dbReference type="EMBL" id="CP157199">
    <property type="protein sequence ID" value="XBG61330.1"/>
    <property type="molecule type" value="Genomic_DNA"/>
</dbReference>